<dbReference type="PANTHER" id="PTHR38342">
    <property type="entry name" value="SLR5037 PROTEIN"/>
    <property type="match status" value="1"/>
</dbReference>
<protein>
    <recommendedName>
        <fullName evidence="2">DUF302 domain-containing protein</fullName>
    </recommendedName>
</protein>
<dbReference type="AlphaFoldDB" id="A0A6S6TRW6"/>
<gene>
    <name evidence="1" type="ORF">HELGO_WM45706</name>
</gene>
<dbReference type="InterPro" id="IPR035923">
    <property type="entry name" value="TT1751-like_sf"/>
</dbReference>
<name>A0A6S6TRW6_9BACT</name>
<dbReference type="PANTHER" id="PTHR38342:SF1">
    <property type="entry name" value="SLR5037 PROTEIN"/>
    <property type="match status" value="1"/>
</dbReference>
<accession>A0A6S6TRW6</accession>
<proteinExistence type="predicted"/>
<evidence type="ECO:0000313" key="1">
    <source>
        <dbReference type="EMBL" id="CAA6817806.1"/>
    </source>
</evidence>
<dbReference type="EMBL" id="CACVAZ010000116">
    <property type="protein sequence ID" value="CAA6817806.1"/>
    <property type="molecule type" value="Genomic_DNA"/>
</dbReference>
<dbReference type="Gene3D" id="3.30.310.70">
    <property type="entry name" value="TT1751-like domain"/>
    <property type="match status" value="2"/>
</dbReference>
<evidence type="ECO:0008006" key="2">
    <source>
        <dbReference type="Google" id="ProtNLM"/>
    </source>
</evidence>
<organism evidence="1">
    <name type="scientific">uncultured Sulfurovum sp</name>
    <dbReference type="NCBI Taxonomy" id="269237"/>
    <lineage>
        <taxon>Bacteria</taxon>
        <taxon>Pseudomonadati</taxon>
        <taxon>Campylobacterota</taxon>
        <taxon>Epsilonproteobacteria</taxon>
        <taxon>Campylobacterales</taxon>
        <taxon>Sulfurovaceae</taxon>
        <taxon>Sulfurovum</taxon>
        <taxon>environmental samples</taxon>
    </lineage>
</organism>
<sequence>MELIIKSILLTYLLTVGMSAKDVVKIEETKKEVIKKVESTTEDIQVFTAENKDGKITPKSIQEAFEKVGFFVSANRDMNTPFKKQFKETSFDVYNLFTFYKKDVVLELAKKYENVGLFAPMSMSIYTKKDAKSISVSTLSAEAMAKIMKVPADEKLLTELRALVVKALELALPNGKLDKLSYTVAKASGELVTSYSMEMEVEEWEDEFEELMMAFEGELAPNGFIIAGQNSLGDDFEEKDYEGYDFYEVYSICKLPVIFTIAKTRPEAGAFAPCSLYFAKKKDDKEVRIAFPSVYNWMSSLGLSNQKDVEILEDAQKRMNNILTSITE</sequence>
<dbReference type="SUPFAM" id="SSF103247">
    <property type="entry name" value="TT1751-like"/>
    <property type="match status" value="2"/>
</dbReference>
<reference evidence="1" key="1">
    <citation type="submission" date="2020-01" db="EMBL/GenBank/DDBJ databases">
        <authorList>
            <person name="Meier V. D."/>
            <person name="Meier V D."/>
        </authorList>
    </citation>
    <scope>NUCLEOTIDE SEQUENCE</scope>
    <source>
        <strain evidence="1">HLG_WM_MAG_02</strain>
    </source>
</reference>